<gene>
    <name evidence="3" type="ORF">MVEN_01160700</name>
</gene>
<organism evidence="3 4">
    <name type="scientific">Mycena venus</name>
    <dbReference type="NCBI Taxonomy" id="2733690"/>
    <lineage>
        <taxon>Eukaryota</taxon>
        <taxon>Fungi</taxon>
        <taxon>Dikarya</taxon>
        <taxon>Basidiomycota</taxon>
        <taxon>Agaricomycotina</taxon>
        <taxon>Agaricomycetes</taxon>
        <taxon>Agaricomycetidae</taxon>
        <taxon>Agaricales</taxon>
        <taxon>Marasmiineae</taxon>
        <taxon>Mycenaceae</taxon>
        <taxon>Mycena</taxon>
    </lineage>
</organism>
<feature type="region of interest" description="Disordered" evidence="1">
    <location>
        <begin position="384"/>
        <end position="405"/>
    </location>
</feature>
<reference evidence="3" key="1">
    <citation type="submission" date="2020-05" db="EMBL/GenBank/DDBJ databases">
        <title>Mycena genomes resolve the evolution of fungal bioluminescence.</title>
        <authorList>
            <person name="Tsai I.J."/>
        </authorList>
    </citation>
    <scope>NUCLEOTIDE SEQUENCE</scope>
    <source>
        <strain evidence="3">CCC161011</strain>
    </source>
</reference>
<accession>A0A8H7CVM4</accession>
<dbReference type="OrthoDB" id="5570013at2759"/>
<evidence type="ECO:0000256" key="1">
    <source>
        <dbReference type="SAM" id="MobiDB-lite"/>
    </source>
</evidence>
<evidence type="ECO:0000313" key="4">
    <source>
        <dbReference type="Proteomes" id="UP000620124"/>
    </source>
</evidence>
<dbReference type="AlphaFoldDB" id="A0A8H7CVM4"/>
<dbReference type="EMBL" id="JACAZI010000009">
    <property type="protein sequence ID" value="KAF7351985.1"/>
    <property type="molecule type" value="Genomic_DNA"/>
</dbReference>
<keyword evidence="2" id="KW-0812">Transmembrane</keyword>
<dbReference type="Proteomes" id="UP000620124">
    <property type="component" value="Unassembled WGS sequence"/>
</dbReference>
<comment type="caution">
    <text evidence="3">The sequence shown here is derived from an EMBL/GenBank/DDBJ whole genome shotgun (WGS) entry which is preliminary data.</text>
</comment>
<keyword evidence="4" id="KW-1185">Reference proteome</keyword>
<keyword evidence="2" id="KW-1133">Transmembrane helix</keyword>
<protein>
    <submittedName>
        <fullName evidence="3">Uncharacterized protein</fullName>
    </submittedName>
</protein>
<name>A0A8H7CVM4_9AGAR</name>
<proteinExistence type="predicted"/>
<feature type="transmembrane region" description="Helical" evidence="2">
    <location>
        <begin position="40"/>
        <end position="57"/>
    </location>
</feature>
<evidence type="ECO:0000256" key="2">
    <source>
        <dbReference type="SAM" id="Phobius"/>
    </source>
</evidence>
<sequence>MPNPVDDSPNPHGAIALPPDASELQLNDAATRRSKFRRRIIYFLLICSTLSLAGRAIDRRPGAVDIARDPRLQAYQTPGSAQYCAEWTSGGPLANGSHLAHTSFELPTTADLLFFLSRGGVSGHIDIIKARASPRIVQVNVTAQYHKPEDLERTKACRIGHANEHGVLIWAGPRHPHDPTHDSVRVSITVAIPSSTGVTSYKDLSTDLPLFSHTLDNFFMLFFPWTVFEHIRLRASSADIQYGSLIARAAFIETSYGKVEGLFSGYELKVHTSNSPIDSVALMLAEGAGSEARVELKTSNGKIKSSIRFLPSPEFPDNVVLRAVVKTSGAPLAISAPAQLMAYNTSFFLDASTSGAPASVSLSHQYEGTYDLRTSLGAHVYIEEGEKGGQRPGRQGKESNRQWEE</sequence>
<keyword evidence="2" id="KW-0472">Membrane</keyword>
<evidence type="ECO:0000313" key="3">
    <source>
        <dbReference type="EMBL" id="KAF7351985.1"/>
    </source>
</evidence>